<evidence type="ECO:0000313" key="2">
    <source>
        <dbReference type="EMBL" id="NGZ76160.1"/>
    </source>
</evidence>
<keyword evidence="1" id="KW-0812">Transmembrane</keyword>
<keyword evidence="1" id="KW-0472">Membrane</keyword>
<name>A0ABX0F6V2_9BACL</name>
<accession>A0ABX0F6V2</accession>
<organism evidence="2 3">
    <name type="scientific">Saccharibacillus alkalitolerans</name>
    <dbReference type="NCBI Taxonomy" id="2705290"/>
    <lineage>
        <taxon>Bacteria</taxon>
        <taxon>Bacillati</taxon>
        <taxon>Bacillota</taxon>
        <taxon>Bacilli</taxon>
        <taxon>Bacillales</taxon>
        <taxon>Paenibacillaceae</taxon>
        <taxon>Saccharibacillus</taxon>
    </lineage>
</organism>
<evidence type="ECO:0000313" key="3">
    <source>
        <dbReference type="Proteomes" id="UP000800303"/>
    </source>
</evidence>
<keyword evidence="3" id="KW-1185">Reference proteome</keyword>
<dbReference type="RefSeq" id="WP_166274721.1">
    <property type="nucleotide sequence ID" value="NZ_JAAFGS010000004.1"/>
</dbReference>
<evidence type="ECO:0000256" key="1">
    <source>
        <dbReference type="SAM" id="Phobius"/>
    </source>
</evidence>
<dbReference type="Proteomes" id="UP000800303">
    <property type="component" value="Unassembled WGS sequence"/>
</dbReference>
<dbReference type="InterPro" id="IPR032820">
    <property type="entry name" value="ATPase_put"/>
</dbReference>
<dbReference type="EMBL" id="JAAFGS010000004">
    <property type="protein sequence ID" value="NGZ76160.1"/>
    <property type="molecule type" value="Genomic_DNA"/>
</dbReference>
<reference evidence="2 3" key="1">
    <citation type="submission" date="2020-01" db="EMBL/GenBank/DDBJ databases">
        <title>Polyphasic characterisation and genomic insights into a novel alkali tolerant bacterium VR-M41.</title>
        <authorList>
            <person name="Vemuluri V.R."/>
        </authorList>
    </citation>
    <scope>NUCLEOTIDE SEQUENCE [LARGE SCALE GENOMIC DNA]</scope>
    <source>
        <strain evidence="2 3">VR-M41</strain>
    </source>
</reference>
<gene>
    <name evidence="2" type="ORF">GYN08_12600</name>
</gene>
<dbReference type="Pfam" id="PF09527">
    <property type="entry name" value="ATPase_gene1"/>
    <property type="match status" value="1"/>
</dbReference>
<sequence length="80" mass="8491">MDKRMKPEGKSGPWKAVGLVSAIGVELVLFTLLGFFFGRWMNEKIGGSGLWIGLGVLIGLVVGGFGVVALVRKVLEGSDE</sequence>
<comment type="caution">
    <text evidence="2">The sequence shown here is derived from an EMBL/GenBank/DDBJ whole genome shotgun (WGS) entry which is preliminary data.</text>
</comment>
<proteinExistence type="predicted"/>
<feature type="transmembrane region" description="Helical" evidence="1">
    <location>
        <begin position="49"/>
        <end position="71"/>
    </location>
</feature>
<feature type="transmembrane region" description="Helical" evidence="1">
    <location>
        <begin position="12"/>
        <end position="37"/>
    </location>
</feature>
<protein>
    <submittedName>
        <fullName evidence="2">AtpZ/AtpI family protein</fullName>
    </submittedName>
</protein>
<keyword evidence="1" id="KW-1133">Transmembrane helix</keyword>